<keyword evidence="3" id="KW-1185">Reference proteome</keyword>
<sequence length="164" mass="18791">MKSKFILKKFVFLVKSNVVLSSKTLCHGEISERTWVSFHQNNKKLCETTKDETRHKVVVTVARTSGKSHVHWCEVTMCQNFGTTQRIALNNNRGPKNNDSTAFKPIIENSDESLNRYKYSTVFEWDRSTLRPLPIASTIAATFHHRIRFDTPRASACHSLPVDP</sequence>
<organism evidence="2 3">
    <name type="scientific">Nephila pilipes</name>
    <name type="common">Giant wood spider</name>
    <name type="synonym">Nephila maculata</name>
    <dbReference type="NCBI Taxonomy" id="299642"/>
    <lineage>
        <taxon>Eukaryota</taxon>
        <taxon>Metazoa</taxon>
        <taxon>Ecdysozoa</taxon>
        <taxon>Arthropoda</taxon>
        <taxon>Chelicerata</taxon>
        <taxon>Arachnida</taxon>
        <taxon>Araneae</taxon>
        <taxon>Araneomorphae</taxon>
        <taxon>Entelegynae</taxon>
        <taxon>Araneoidea</taxon>
        <taxon>Nephilidae</taxon>
        <taxon>Nephila</taxon>
    </lineage>
</organism>
<accession>A0A8X6TL07</accession>
<dbReference type="EMBL" id="BMAW01061153">
    <property type="protein sequence ID" value="GFT29898.1"/>
    <property type="molecule type" value="Genomic_DNA"/>
</dbReference>
<name>A0A8X6TL07_NEPPI</name>
<proteinExistence type="predicted"/>
<dbReference type="Proteomes" id="UP000887013">
    <property type="component" value="Unassembled WGS sequence"/>
</dbReference>
<protein>
    <submittedName>
        <fullName evidence="2">Uncharacterized protein</fullName>
    </submittedName>
</protein>
<evidence type="ECO:0000313" key="2">
    <source>
        <dbReference type="EMBL" id="GFT29898.1"/>
    </source>
</evidence>
<gene>
    <name evidence="2" type="ORF">NPIL_311161</name>
</gene>
<dbReference type="AlphaFoldDB" id="A0A8X6TL07"/>
<feature type="signal peptide" evidence="1">
    <location>
        <begin position="1"/>
        <end position="21"/>
    </location>
</feature>
<comment type="caution">
    <text evidence="2">The sequence shown here is derived from an EMBL/GenBank/DDBJ whole genome shotgun (WGS) entry which is preliminary data.</text>
</comment>
<evidence type="ECO:0000256" key="1">
    <source>
        <dbReference type="SAM" id="SignalP"/>
    </source>
</evidence>
<reference evidence="2" key="1">
    <citation type="submission" date="2020-08" db="EMBL/GenBank/DDBJ databases">
        <title>Multicomponent nature underlies the extraordinary mechanical properties of spider dragline silk.</title>
        <authorList>
            <person name="Kono N."/>
            <person name="Nakamura H."/>
            <person name="Mori M."/>
            <person name="Yoshida Y."/>
            <person name="Ohtoshi R."/>
            <person name="Malay A.D."/>
            <person name="Moran D.A.P."/>
            <person name="Tomita M."/>
            <person name="Numata K."/>
            <person name="Arakawa K."/>
        </authorList>
    </citation>
    <scope>NUCLEOTIDE SEQUENCE</scope>
</reference>
<keyword evidence="1" id="KW-0732">Signal</keyword>
<feature type="chain" id="PRO_5036492957" evidence="1">
    <location>
        <begin position="22"/>
        <end position="164"/>
    </location>
</feature>
<evidence type="ECO:0000313" key="3">
    <source>
        <dbReference type="Proteomes" id="UP000887013"/>
    </source>
</evidence>